<feature type="region of interest" description="Disordered" evidence="1">
    <location>
        <begin position="1"/>
        <end position="20"/>
    </location>
</feature>
<feature type="compositionally biased region" description="Basic and acidic residues" evidence="1">
    <location>
        <begin position="360"/>
        <end position="371"/>
    </location>
</feature>
<reference evidence="2" key="1">
    <citation type="submission" date="2021-11" db="EMBL/GenBank/DDBJ databases">
        <authorList>
            <consortium name="Genoscope - CEA"/>
            <person name="William W."/>
        </authorList>
    </citation>
    <scope>NUCLEOTIDE SEQUENCE</scope>
</reference>
<dbReference type="Proteomes" id="UP000789595">
    <property type="component" value="Unassembled WGS sequence"/>
</dbReference>
<evidence type="ECO:0000313" key="3">
    <source>
        <dbReference type="Proteomes" id="UP000789595"/>
    </source>
</evidence>
<comment type="caution">
    <text evidence="2">The sequence shown here is derived from an EMBL/GenBank/DDBJ whole genome shotgun (WGS) entry which is preliminary data.</text>
</comment>
<dbReference type="OrthoDB" id="10660958at2759"/>
<feature type="region of interest" description="Disordered" evidence="1">
    <location>
        <begin position="34"/>
        <end position="63"/>
    </location>
</feature>
<organism evidence="2 3">
    <name type="scientific">Pelagomonas calceolata</name>
    <dbReference type="NCBI Taxonomy" id="35677"/>
    <lineage>
        <taxon>Eukaryota</taxon>
        <taxon>Sar</taxon>
        <taxon>Stramenopiles</taxon>
        <taxon>Ochrophyta</taxon>
        <taxon>Pelagophyceae</taxon>
        <taxon>Pelagomonadales</taxon>
        <taxon>Pelagomonadaceae</taxon>
        <taxon>Pelagomonas</taxon>
    </lineage>
</organism>
<dbReference type="EMBL" id="CAKKNE010000002">
    <property type="protein sequence ID" value="CAH0368233.1"/>
    <property type="molecule type" value="Genomic_DNA"/>
</dbReference>
<name>A0A8J2SAH8_9STRA</name>
<evidence type="ECO:0000256" key="1">
    <source>
        <dbReference type="SAM" id="MobiDB-lite"/>
    </source>
</evidence>
<feature type="compositionally biased region" description="Basic and acidic residues" evidence="1">
    <location>
        <begin position="340"/>
        <end position="349"/>
    </location>
</feature>
<evidence type="ECO:0000313" key="2">
    <source>
        <dbReference type="EMBL" id="CAH0368233.1"/>
    </source>
</evidence>
<proteinExistence type="predicted"/>
<feature type="compositionally biased region" description="Basic and acidic residues" evidence="1">
    <location>
        <begin position="323"/>
        <end position="332"/>
    </location>
</feature>
<protein>
    <submittedName>
        <fullName evidence="2">Uncharacterized protein</fullName>
    </submittedName>
</protein>
<gene>
    <name evidence="2" type="ORF">PECAL_2P12910</name>
</gene>
<sequence length="371" mass="38376">MWSRALPTAGSKKVTSDAGSDGLDALLAECALERSSSTSARSPARAPARPATATAVPPAPPTQQRVLTTDECRARDAVVALQQALADAAIAAAVDRTLKSAGAVDTWRYYDDRPELARYTIERELARNTFVVTEDGVEVTDAAARLGALEGDDAYLLRLANQSLFGDCLVALGSALDASGAQAAVSNTAAGATYHVALGREASLEGRLCVTVNVPSSTESGRLALATLDVVVTARLRPARSLIASIGRAELSKGVFDDDIRRAAIEIASLTAAPPAAPPEAEEDAAIVGPGRVLQAAGAAAARLKHTVKARAAAPEASFSDLLREAADRETPAEPSFSDLLREAADREAAAAPPPPAERSLSDLLREAAGR</sequence>
<feature type="region of interest" description="Disordered" evidence="1">
    <location>
        <begin position="323"/>
        <end position="371"/>
    </location>
</feature>
<accession>A0A8J2SAH8</accession>
<feature type="compositionally biased region" description="Low complexity" evidence="1">
    <location>
        <begin position="34"/>
        <end position="56"/>
    </location>
</feature>
<keyword evidence="3" id="KW-1185">Reference proteome</keyword>
<dbReference type="AlphaFoldDB" id="A0A8J2SAH8"/>